<protein>
    <submittedName>
        <fullName evidence="13">ERAD-associated E3 ubiquitin-protein ligase HRD1</fullName>
    </submittedName>
</protein>
<keyword evidence="8 11" id="KW-1133">Transmembrane helix</keyword>
<dbReference type="GO" id="GO:0012505">
    <property type="term" value="C:endomembrane system"/>
    <property type="evidence" value="ECO:0007669"/>
    <property type="project" value="UniProtKB-SubCell"/>
</dbReference>
<feature type="domain" description="E3 ubiquitin-protein ligase synoviolin-like TPR repeats" evidence="12">
    <location>
        <begin position="3"/>
        <end position="115"/>
    </location>
</feature>
<dbReference type="PANTHER" id="PTHR22763:SF184">
    <property type="entry name" value="E3 UBIQUITIN-PROTEIN LIGASE SYNOVIOLIN"/>
    <property type="match status" value="1"/>
</dbReference>
<feature type="compositionally biased region" description="Low complexity" evidence="10">
    <location>
        <begin position="232"/>
        <end position="245"/>
    </location>
</feature>
<feature type="compositionally biased region" description="Low complexity" evidence="10">
    <location>
        <begin position="287"/>
        <end position="304"/>
    </location>
</feature>
<evidence type="ECO:0000313" key="14">
    <source>
        <dbReference type="Proteomes" id="UP000092993"/>
    </source>
</evidence>
<keyword evidence="7" id="KW-0862">Zinc</keyword>
<dbReference type="GO" id="GO:0061630">
    <property type="term" value="F:ubiquitin protein ligase activity"/>
    <property type="evidence" value="ECO:0007669"/>
    <property type="project" value="UniProtKB-EC"/>
</dbReference>
<evidence type="ECO:0000313" key="13">
    <source>
        <dbReference type="EMBL" id="OBZ66086.1"/>
    </source>
</evidence>
<evidence type="ECO:0000256" key="5">
    <source>
        <dbReference type="ARBA" id="ARBA00022723"/>
    </source>
</evidence>
<evidence type="ECO:0000256" key="9">
    <source>
        <dbReference type="ARBA" id="ARBA00023136"/>
    </source>
</evidence>
<dbReference type="OrthoDB" id="7759664at2759"/>
<dbReference type="PANTHER" id="PTHR22763">
    <property type="entry name" value="RING ZINC FINGER PROTEIN"/>
    <property type="match status" value="1"/>
</dbReference>
<dbReference type="GO" id="GO:0008270">
    <property type="term" value="F:zinc ion binding"/>
    <property type="evidence" value="ECO:0007669"/>
    <property type="project" value="UniProtKB-KW"/>
</dbReference>
<sequence>MVNGVGGMVLFASEYGILMASALNAMARYVLSILDLRRARARGGENAPPWEHKSMYIFYIELVTDFLKLSTYLTFFMIILTFYGLPLNIIRDVYLTARSFITRLRALIRYHNATRDMDRRYPDATEAETPAELPDMSPNRVGNKSAAEPSPCAGSSWSSSSAATAGRSTTSAQGGQAPVAGPLGWLGRLLGITMQPALPAPPFPHGQFLPPGPVPQPNAPNGGWPANHSRGILSIPTSSSSPSTATVAASPIFRGFYGPAGWQPWVPEALVNVPPQQQPGHPPQEPSPQSGSVPPSAATSSTPAEIGRAPVAQPQHASSLAAPTSTMTGDASAAPGPRPTSESESLSTPRDAAALAASRRLNSSPAARAPAGGPSVRSDNDAAEGSSNGSGSTHSSFSTTSTESSPSAATAVNAPLPTPTTSARPDLPPLIPLYDTGNPNPPRVANAPSGVLPYSYGNATAIPRAPYYRGPSGSNSRPYAGPPQPHSHPQTAMYGPTWPEAPQPTRYTRVWNPGSSSTTIAAATDPH</sequence>
<keyword evidence="3" id="KW-0808">Transferase</keyword>
<feature type="compositionally biased region" description="Pro residues" evidence="10">
    <location>
        <begin position="202"/>
        <end position="218"/>
    </location>
</feature>
<proteinExistence type="predicted"/>
<comment type="subcellular location">
    <subcellularLocation>
        <location evidence="1">Membrane</location>
    </subcellularLocation>
</comment>
<evidence type="ECO:0000256" key="3">
    <source>
        <dbReference type="ARBA" id="ARBA00022679"/>
    </source>
</evidence>
<keyword evidence="4 11" id="KW-0812">Transmembrane</keyword>
<feature type="compositionally biased region" description="Pro residues" evidence="10">
    <location>
        <begin position="276"/>
        <end position="286"/>
    </location>
</feature>
<evidence type="ECO:0000256" key="6">
    <source>
        <dbReference type="ARBA" id="ARBA00022771"/>
    </source>
</evidence>
<feature type="region of interest" description="Disordered" evidence="10">
    <location>
        <begin position="467"/>
        <end position="527"/>
    </location>
</feature>
<feature type="region of interest" description="Disordered" evidence="10">
    <location>
        <begin position="119"/>
        <end position="178"/>
    </location>
</feature>
<evidence type="ECO:0000256" key="2">
    <source>
        <dbReference type="ARBA" id="ARBA00004906"/>
    </source>
</evidence>
<dbReference type="InterPro" id="IPR057992">
    <property type="entry name" value="TPR_SYVN1_N"/>
</dbReference>
<feature type="compositionally biased region" description="Low complexity" evidence="10">
    <location>
        <begin position="346"/>
        <end position="375"/>
    </location>
</feature>
<reference evidence="13 14" key="1">
    <citation type="submission" date="2016-03" db="EMBL/GenBank/DDBJ databases">
        <title>Whole genome sequencing of Grifola frondosa 9006-11.</title>
        <authorList>
            <person name="Min B."/>
            <person name="Park H."/>
            <person name="Kim J.-G."/>
            <person name="Cho H."/>
            <person name="Oh Y.-L."/>
            <person name="Kong W.-S."/>
            <person name="Choi I.-G."/>
        </authorList>
    </citation>
    <scope>NUCLEOTIDE SEQUENCE [LARGE SCALE GENOMIC DNA]</scope>
    <source>
        <strain evidence="13 14">9006-11</strain>
    </source>
</reference>
<evidence type="ECO:0000256" key="4">
    <source>
        <dbReference type="ARBA" id="ARBA00022692"/>
    </source>
</evidence>
<keyword evidence="5" id="KW-0479">Metal-binding</keyword>
<evidence type="ECO:0000256" key="7">
    <source>
        <dbReference type="ARBA" id="ARBA00022833"/>
    </source>
</evidence>
<comment type="pathway">
    <text evidence="2">Protein modification; protein ubiquitination.</text>
</comment>
<keyword evidence="6" id="KW-0863">Zinc-finger</keyword>
<dbReference type="AlphaFoldDB" id="A0A1C7LPD1"/>
<accession>A0A1C7LPD1</accession>
<feature type="region of interest" description="Disordered" evidence="10">
    <location>
        <begin position="272"/>
        <end position="446"/>
    </location>
</feature>
<keyword evidence="9 11" id="KW-0472">Membrane</keyword>
<feature type="region of interest" description="Disordered" evidence="10">
    <location>
        <begin position="202"/>
        <end position="245"/>
    </location>
</feature>
<feature type="compositionally biased region" description="Low complexity" evidence="10">
    <location>
        <begin position="385"/>
        <end position="411"/>
    </location>
</feature>
<dbReference type="Pfam" id="PF25563">
    <property type="entry name" value="TPR_SYVN1_N"/>
    <property type="match status" value="1"/>
</dbReference>
<evidence type="ECO:0000256" key="1">
    <source>
        <dbReference type="ARBA" id="ARBA00004370"/>
    </source>
</evidence>
<dbReference type="GO" id="GO:0043161">
    <property type="term" value="P:proteasome-mediated ubiquitin-dependent protein catabolic process"/>
    <property type="evidence" value="ECO:0007669"/>
    <property type="project" value="TreeGrafter"/>
</dbReference>
<evidence type="ECO:0000256" key="11">
    <source>
        <dbReference type="SAM" id="Phobius"/>
    </source>
</evidence>
<gene>
    <name evidence="13" type="primary">HRD1</name>
    <name evidence="13" type="ORF">A0H81_13977</name>
</gene>
<evidence type="ECO:0000259" key="12">
    <source>
        <dbReference type="Pfam" id="PF25563"/>
    </source>
</evidence>
<feature type="compositionally biased region" description="Polar residues" evidence="10">
    <location>
        <begin position="315"/>
        <end position="329"/>
    </location>
</feature>
<organism evidence="13 14">
    <name type="scientific">Grifola frondosa</name>
    <name type="common">Maitake</name>
    <name type="synonym">Polyporus frondosus</name>
    <dbReference type="NCBI Taxonomy" id="5627"/>
    <lineage>
        <taxon>Eukaryota</taxon>
        <taxon>Fungi</taxon>
        <taxon>Dikarya</taxon>
        <taxon>Basidiomycota</taxon>
        <taxon>Agaricomycotina</taxon>
        <taxon>Agaricomycetes</taxon>
        <taxon>Polyporales</taxon>
        <taxon>Grifolaceae</taxon>
        <taxon>Grifola</taxon>
    </lineage>
</organism>
<evidence type="ECO:0000256" key="8">
    <source>
        <dbReference type="ARBA" id="ARBA00022989"/>
    </source>
</evidence>
<feature type="transmembrane region" description="Helical" evidence="11">
    <location>
        <begin position="15"/>
        <end position="36"/>
    </location>
</feature>
<comment type="caution">
    <text evidence="13">The sequence shown here is derived from an EMBL/GenBank/DDBJ whole genome shotgun (WGS) entry which is preliminary data.</text>
</comment>
<feature type="compositionally biased region" description="Low complexity" evidence="10">
    <location>
        <begin position="153"/>
        <end position="175"/>
    </location>
</feature>
<dbReference type="EMBL" id="LUGG01000033">
    <property type="protein sequence ID" value="OBZ66086.1"/>
    <property type="molecule type" value="Genomic_DNA"/>
</dbReference>
<feature type="transmembrane region" description="Helical" evidence="11">
    <location>
        <begin position="56"/>
        <end position="85"/>
    </location>
</feature>
<dbReference type="STRING" id="5627.A0A1C7LPD1"/>
<dbReference type="InterPro" id="IPR050731">
    <property type="entry name" value="HRD1_E3_ubiq-ligases"/>
</dbReference>
<dbReference type="Proteomes" id="UP000092993">
    <property type="component" value="Unassembled WGS sequence"/>
</dbReference>
<keyword evidence="14" id="KW-1185">Reference proteome</keyword>
<evidence type="ECO:0000256" key="10">
    <source>
        <dbReference type="SAM" id="MobiDB-lite"/>
    </source>
</evidence>
<dbReference type="GO" id="GO:0036503">
    <property type="term" value="P:ERAD pathway"/>
    <property type="evidence" value="ECO:0007669"/>
    <property type="project" value="TreeGrafter"/>
</dbReference>
<name>A0A1C7LPD1_GRIFR</name>